<feature type="transmembrane region" description="Helical" evidence="2">
    <location>
        <begin position="426"/>
        <end position="444"/>
    </location>
</feature>
<dbReference type="PROSITE" id="PS50850">
    <property type="entry name" value="MFS"/>
    <property type="match status" value="1"/>
</dbReference>
<feature type="transmembrane region" description="Helical" evidence="2">
    <location>
        <begin position="66"/>
        <end position="85"/>
    </location>
</feature>
<dbReference type="PANTHER" id="PTHR42910">
    <property type="entry name" value="TRANSPORTER SCO4007-RELATED"/>
    <property type="match status" value="1"/>
</dbReference>
<evidence type="ECO:0000256" key="1">
    <source>
        <dbReference type="ARBA" id="ARBA00004141"/>
    </source>
</evidence>
<dbReference type="Gene3D" id="1.20.1250.20">
    <property type="entry name" value="MFS general substrate transporter like domains"/>
    <property type="match status" value="2"/>
</dbReference>
<feature type="transmembrane region" description="Helical" evidence="2">
    <location>
        <begin position="372"/>
        <end position="392"/>
    </location>
</feature>
<name>A0A8H4QKV9_9AGAR</name>
<dbReference type="Pfam" id="PF07690">
    <property type="entry name" value="MFS_1"/>
    <property type="match status" value="1"/>
</dbReference>
<protein>
    <recommendedName>
        <fullName evidence="3">Major facilitator superfamily (MFS) profile domain-containing protein</fullName>
    </recommendedName>
</protein>
<feature type="transmembrane region" description="Helical" evidence="2">
    <location>
        <begin position="157"/>
        <end position="178"/>
    </location>
</feature>
<dbReference type="InterPro" id="IPR011701">
    <property type="entry name" value="MFS"/>
</dbReference>
<dbReference type="EMBL" id="JAACJL010000046">
    <property type="protein sequence ID" value="KAF4612995.1"/>
    <property type="molecule type" value="Genomic_DNA"/>
</dbReference>
<keyword evidence="2" id="KW-0472">Membrane</keyword>
<dbReference type="PANTHER" id="PTHR42910:SF1">
    <property type="entry name" value="MAJOR FACILITATOR SUPERFAMILY (MFS) PROFILE DOMAIN-CONTAINING PROTEIN"/>
    <property type="match status" value="1"/>
</dbReference>
<comment type="caution">
    <text evidence="4">The sequence shown here is derived from an EMBL/GenBank/DDBJ whole genome shotgun (WGS) entry which is preliminary data.</text>
</comment>
<accession>A0A8H4QKV9</accession>
<keyword evidence="2" id="KW-1133">Transmembrane helix</keyword>
<feature type="transmembrane region" description="Helical" evidence="2">
    <location>
        <begin position="105"/>
        <end position="122"/>
    </location>
</feature>
<dbReference type="AlphaFoldDB" id="A0A8H4QKV9"/>
<comment type="subcellular location">
    <subcellularLocation>
        <location evidence="1">Membrane</location>
        <topology evidence="1">Multi-pass membrane protein</topology>
    </subcellularLocation>
</comment>
<keyword evidence="5" id="KW-1185">Reference proteome</keyword>
<proteinExistence type="predicted"/>
<keyword evidence="2" id="KW-0812">Transmembrane</keyword>
<feature type="transmembrane region" description="Helical" evidence="2">
    <location>
        <begin position="134"/>
        <end position="151"/>
    </location>
</feature>
<dbReference type="InterPro" id="IPR036259">
    <property type="entry name" value="MFS_trans_sf"/>
</dbReference>
<feature type="transmembrane region" description="Helical" evidence="2">
    <location>
        <begin position="399"/>
        <end position="420"/>
    </location>
</feature>
<sequence>MINETTLPSKAAVNDKLAEGGSSDRDNYSLKERERQKGYQRSMEFYLLPIPKHLQLNPDKPFTFKYSTTIIYAVSTTIITGNLYYCQPLLIQMAKTFNVSYERVSLVPTLTQAGYALGLFLICPLGDFIRRRQVVLALILLTTLLTIGLTATKSANVFCGLSFIIGFLNVAPQILIPLVAETAPEDVRGFAFSIVLTGLMFGIMLSRVVSGLIAEWANWRIVYYVATGLQAVVLAGLYFTMPDYPRKFSGRVQYWKIHWSMVVLAVTKPVAVQVILVNLGASACFSYYWVTLTFLLGGAPYHYSTLIIGLFGLIGLVGVAAGPLSGRVVDKIRPWHSLLLCTTFLLVFQAVQVVGGGIHVSAVIISGVGQDFFQQIQCVALATYIFSVSKAAISRLNALYMVSFYIGQIIGSSAGTTIFFRYGWRAAAFFSFALYAAQLGLLVARGPNCSAGTWVGYEGGVSIPRRFDDGEDTL</sequence>
<evidence type="ECO:0000313" key="5">
    <source>
        <dbReference type="Proteomes" id="UP000521872"/>
    </source>
</evidence>
<feature type="domain" description="Major facilitator superfamily (MFS) profile" evidence="3">
    <location>
        <begin position="61"/>
        <end position="474"/>
    </location>
</feature>
<gene>
    <name evidence="4" type="ORF">D9613_010749</name>
</gene>
<evidence type="ECO:0000259" key="3">
    <source>
        <dbReference type="PROSITE" id="PS50850"/>
    </source>
</evidence>
<feature type="transmembrane region" description="Helical" evidence="2">
    <location>
        <begin position="190"/>
        <end position="209"/>
    </location>
</feature>
<reference evidence="4 5" key="1">
    <citation type="submission" date="2019-12" db="EMBL/GenBank/DDBJ databases">
        <authorList>
            <person name="Floudas D."/>
            <person name="Bentzer J."/>
            <person name="Ahren D."/>
            <person name="Johansson T."/>
            <person name="Persson P."/>
            <person name="Tunlid A."/>
        </authorList>
    </citation>
    <scope>NUCLEOTIDE SEQUENCE [LARGE SCALE GENOMIC DNA]</scope>
    <source>
        <strain evidence="4 5">CBS 102.39</strain>
    </source>
</reference>
<evidence type="ECO:0000313" key="4">
    <source>
        <dbReference type="EMBL" id="KAF4612995.1"/>
    </source>
</evidence>
<feature type="transmembrane region" description="Helical" evidence="2">
    <location>
        <begin position="221"/>
        <end position="241"/>
    </location>
</feature>
<feature type="transmembrane region" description="Helical" evidence="2">
    <location>
        <begin position="338"/>
        <end position="366"/>
    </location>
</feature>
<dbReference type="CDD" id="cd17324">
    <property type="entry name" value="MFS_NepI_like"/>
    <property type="match status" value="1"/>
</dbReference>
<evidence type="ECO:0000256" key="2">
    <source>
        <dbReference type="SAM" id="Phobius"/>
    </source>
</evidence>
<dbReference type="GO" id="GO:0016020">
    <property type="term" value="C:membrane"/>
    <property type="evidence" value="ECO:0007669"/>
    <property type="project" value="UniProtKB-SubCell"/>
</dbReference>
<dbReference type="GO" id="GO:0022857">
    <property type="term" value="F:transmembrane transporter activity"/>
    <property type="evidence" value="ECO:0007669"/>
    <property type="project" value="InterPro"/>
</dbReference>
<dbReference type="Proteomes" id="UP000521872">
    <property type="component" value="Unassembled WGS sequence"/>
</dbReference>
<dbReference type="SUPFAM" id="SSF103473">
    <property type="entry name" value="MFS general substrate transporter"/>
    <property type="match status" value="1"/>
</dbReference>
<feature type="transmembrane region" description="Helical" evidence="2">
    <location>
        <begin position="262"/>
        <end position="289"/>
    </location>
</feature>
<organism evidence="4 5">
    <name type="scientific">Agrocybe pediades</name>
    <dbReference type="NCBI Taxonomy" id="84607"/>
    <lineage>
        <taxon>Eukaryota</taxon>
        <taxon>Fungi</taxon>
        <taxon>Dikarya</taxon>
        <taxon>Basidiomycota</taxon>
        <taxon>Agaricomycotina</taxon>
        <taxon>Agaricomycetes</taxon>
        <taxon>Agaricomycetidae</taxon>
        <taxon>Agaricales</taxon>
        <taxon>Agaricineae</taxon>
        <taxon>Strophariaceae</taxon>
        <taxon>Agrocybe</taxon>
    </lineage>
</organism>
<feature type="transmembrane region" description="Helical" evidence="2">
    <location>
        <begin position="301"/>
        <end position="326"/>
    </location>
</feature>
<dbReference type="InterPro" id="IPR020846">
    <property type="entry name" value="MFS_dom"/>
</dbReference>